<gene>
    <name evidence="8" type="ORF">TWF679_009129</name>
</gene>
<dbReference type="Pfam" id="PF12937">
    <property type="entry name" value="F-box-like"/>
    <property type="match status" value="1"/>
</dbReference>
<evidence type="ECO:0000256" key="3">
    <source>
        <dbReference type="ARBA" id="ARBA00022827"/>
    </source>
</evidence>
<keyword evidence="2" id="KW-0285">Flavoprotein</keyword>
<dbReference type="Pfam" id="PF13738">
    <property type="entry name" value="Pyr_redox_3"/>
    <property type="match status" value="1"/>
</dbReference>
<dbReference type="AlphaFoldDB" id="A0A8H8V3P3"/>
<evidence type="ECO:0000256" key="6">
    <source>
        <dbReference type="ARBA" id="ARBA00023033"/>
    </source>
</evidence>
<feature type="domain" description="F-box" evidence="7">
    <location>
        <begin position="4"/>
        <end position="51"/>
    </location>
</feature>
<proteinExistence type="predicted"/>
<keyword evidence="4" id="KW-0521">NADP</keyword>
<dbReference type="GO" id="GO:0004497">
    <property type="term" value="F:monooxygenase activity"/>
    <property type="evidence" value="ECO:0007669"/>
    <property type="project" value="UniProtKB-KW"/>
</dbReference>
<keyword evidence="6" id="KW-0503">Monooxygenase</keyword>
<name>A0A8H8V3P3_ORBOL</name>
<dbReference type="PROSITE" id="PS50181">
    <property type="entry name" value="FBOX"/>
    <property type="match status" value="1"/>
</dbReference>
<dbReference type="SMART" id="SM00256">
    <property type="entry name" value="FBOX"/>
    <property type="match status" value="1"/>
</dbReference>
<accession>A0A8H8V3P3</accession>
<evidence type="ECO:0000256" key="5">
    <source>
        <dbReference type="ARBA" id="ARBA00023002"/>
    </source>
</evidence>
<keyword evidence="3" id="KW-0274">FAD</keyword>
<reference evidence="8" key="1">
    <citation type="submission" date="2019-06" db="EMBL/GenBank/DDBJ databases">
        <authorList>
            <person name="Palmer J.M."/>
        </authorList>
    </citation>
    <scope>NUCLEOTIDE SEQUENCE</scope>
    <source>
        <strain evidence="8">TWF679</strain>
    </source>
</reference>
<evidence type="ECO:0000256" key="4">
    <source>
        <dbReference type="ARBA" id="ARBA00022857"/>
    </source>
</evidence>
<evidence type="ECO:0000313" key="9">
    <source>
        <dbReference type="Proteomes" id="UP000614610"/>
    </source>
</evidence>
<dbReference type="InterPro" id="IPR001810">
    <property type="entry name" value="F-box_dom"/>
</dbReference>
<dbReference type="InterPro" id="IPR051820">
    <property type="entry name" value="FAD-binding_MO"/>
</dbReference>
<dbReference type="SUPFAM" id="SSF81383">
    <property type="entry name" value="F-box domain"/>
    <property type="match status" value="1"/>
</dbReference>
<keyword evidence="5" id="KW-0560">Oxidoreductase</keyword>
<protein>
    <recommendedName>
        <fullName evidence="7">F-box domain-containing protein</fullName>
    </recommendedName>
</protein>
<dbReference type="OrthoDB" id="66881at2759"/>
<dbReference type="InterPro" id="IPR036188">
    <property type="entry name" value="FAD/NAD-bd_sf"/>
</dbReference>
<dbReference type="PANTHER" id="PTHR43872:SF1">
    <property type="entry name" value="MONOOXYGENASE, PUTATIVE (AFU_ORTHOLOGUE AFUA_8G02570)-RELATED"/>
    <property type="match status" value="1"/>
</dbReference>
<dbReference type="Proteomes" id="UP000614610">
    <property type="component" value="Unassembled WGS sequence"/>
</dbReference>
<dbReference type="FunFam" id="3.50.50.60:FF:000228">
    <property type="entry name" value="FAD-containing monooxygenase EthA"/>
    <property type="match status" value="1"/>
</dbReference>
<dbReference type="InterPro" id="IPR036047">
    <property type="entry name" value="F-box-like_dom_sf"/>
</dbReference>
<dbReference type="PRINTS" id="PR00411">
    <property type="entry name" value="PNDRDTASEI"/>
</dbReference>
<evidence type="ECO:0000313" key="8">
    <source>
        <dbReference type="EMBL" id="KAF3205949.1"/>
    </source>
</evidence>
<dbReference type="Gene3D" id="3.50.50.60">
    <property type="entry name" value="FAD/NAD(P)-binding domain"/>
    <property type="match status" value="1"/>
</dbReference>
<comment type="caution">
    <text evidence="8">The sequence shown here is derived from an EMBL/GenBank/DDBJ whole genome shotgun (WGS) entry which is preliminary data.</text>
</comment>
<comment type="cofactor">
    <cofactor evidence="1">
        <name>FAD</name>
        <dbReference type="ChEBI" id="CHEBI:57692"/>
    </cofactor>
</comment>
<dbReference type="Gene3D" id="1.20.1280.50">
    <property type="match status" value="1"/>
</dbReference>
<evidence type="ECO:0000256" key="2">
    <source>
        <dbReference type="ARBA" id="ARBA00022630"/>
    </source>
</evidence>
<dbReference type="SUPFAM" id="SSF51905">
    <property type="entry name" value="FAD/NAD(P)-binding domain"/>
    <property type="match status" value="2"/>
</dbReference>
<organism evidence="8 9">
    <name type="scientific">Orbilia oligospora</name>
    <name type="common">Nematode-trapping fungus</name>
    <name type="synonym">Arthrobotrys oligospora</name>
    <dbReference type="NCBI Taxonomy" id="2813651"/>
    <lineage>
        <taxon>Eukaryota</taxon>
        <taxon>Fungi</taxon>
        <taxon>Dikarya</taxon>
        <taxon>Ascomycota</taxon>
        <taxon>Pezizomycotina</taxon>
        <taxon>Orbiliomycetes</taxon>
        <taxon>Orbiliales</taxon>
        <taxon>Orbiliaceae</taxon>
        <taxon>Orbilia</taxon>
    </lineage>
</organism>
<evidence type="ECO:0000259" key="7">
    <source>
        <dbReference type="PROSITE" id="PS50181"/>
    </source>
</evidence>
<evidence type="ECO:0000256" key="1">
    <source>
        <dbReference type="ARBA" id="ARBA00001974"/>
    </source>
</evidence>
<dbReference type="PANTHER" id="PTHR43872">
    <property type="entry name" value="MONOOXYGENASE, PUTATIVE (AFU_ORTHOLOGUE AFUA_8G02570)-RELATED"/>
    <property type="match status" value="1"/>
</dbReference>
<sequence>MTSLCALLDLPHELLHQILLNVDPADLARVRLTCTFLDQYLKKNELLFKELYLQLWDEPVETAAVSIGSTWEKRLQNVVWLRKVLESDHVDSKLNDYQQVVKFSVALLQVKDATKSKNLDFFDEVFDKSNLDTLLCRSSLFEQAGATHVPAQTEFERQLSAKLHCYYGIPIDPRSRKSKPTHPWARSLVYDLRNYDTNTMWGPFRADGSGRVDWEKLEAIMVVLGFNLKVLVEESDMPIGNLWGVKFRGAIPYSAPHLKPNLDNRLELPLDLRDPYGATGTWLRVVCFLAPADGPRPPIDIREAIRFIKLGITVTKIEPPGPGDGQALPVVHFKGASRLMHAFWDPNANSELTGTVRLTTEGEIRWTSFSIFQGEERWRSEGTMEEHFDIVVVGAGLAGISAAYRVQTMLPNRKFLILEARERIGGTWDIFKYPGIRSDSDLTTYGFPFAPWTKERQIANGSEIADYIQETVKSCRLEDKIRLSHRVLTADWCSREKRWKLTVSENGTEVVIYTEFVLWGSGYYDQWEGLNPIIPGIERFEGIVAHPQFWPEDLDYSSKRVVVIGSGATAITLLPAMSRTAAHVTMLQRSPSYILPIPMVAAEDRILRAYLPKWISSRLVRWKYLLLPRLTMELCRYFPGIIRAGMRRLTKALLPVHIPQDPHFEPKYKMGEQRICLAPDGDFFKCLHTSNASIVTDTIDTVTSTGLELGSGSRLSADIIVTATGLKIQLFGGAHLKVDGQMVNISEKYAWNGTMLQDIPNAAMMIGYTSTAWTLGADIMAQLVIKVMVAMEKRGAKVVTPRLDLGMGVNPAPLLDINATQI</sequence>
<dbReference type="EMBL" id="WIWT01000061">
    <property type="protein sequence ID" value="KAF3205949.1"/>
    <property type="molecule type" value="Genomic_DNA"/>
</dbReference>